<evidence type="ECO:0000256" key="2">
    <source>
        <dbReference type="ARBA" id="ARBA00019180"/>
    </source>
</evidence>
<dbReference type="PANTHER" id="PTHR15069:SF1">
    <property type="entry name" value="PROTEASOME ASSEMBLY CHAPERONE 1"/>
    <property type="match status" value="1"/>
</dbReference>
<protein>
    <recommendedName>
        <fullName evidence="2">Proteasome assembly chaperone 1</fullName>
    </recommendedName>
</protein>
<evidence type="ECO:0000256" key="3">
    <source>
        <dbReference type="ARBA" id="ARBA00023186"/>
    </source>
</evidence>
<gene>
    <name evidence="4" type="ORF">P4O66_005647</name>
</gene>
<dbReference type="Pfam" id="PF16094">
    <property type="entry name" value="PAC1"/>
    <property type="match status" value="1"/>
</dbReference>
<dbReference type="GO" id="GO:0070628">
    <property type="term" value="F:proteasome binding"/>
    <property type="evidence" value="ECO:0007669"/>
    <property type="project" value="TreeGrafter"/>
</dbReference>
<sequence>MATFFGEVISVYSRAVEEDDYDNTEEENEEDVQIRREIEEKREVHVRWCQVVSKALESSENLNRIHLIIAVGQNAAGFISAHVLSAADWAQVGWVALWNERSHGSKRPDTAPLPGEPGCVLYQQDSCPSVLICQCTGYVAEDQLFQWAERVLGSVQKRGLSVTVLSDCPLAEYKSPDYMTSSGAPFLRALKTSMHVGTLPCPLLELPNIITGLPAAVLSHCQVHRIPAVLFQCFTDVIHPDSVTMETYKPILSSLSASVKLEASPSTEILQRLTRINDSQSNIYT</sequence>
<organism evidence="4 5">
    <name type="scientific">Electrophorus voltai</name>
    <dbReference type="NCBI Taxonomy" id="2609070"/>
    <lineage>
        <taxon>Eukaryota</taxon>
        <taxon>Metazoa</taxon>
        <taxon>Chordata</taxon>
        <taxon>Craniata</taxon>
        <taxon>Vertebrata</taxon>
        <taxon>Euteleostomi</taxon>
        <taxon>Actinopterygii</taxon>
        <taxon>Neopterygii</taxon>
        <taxon>Teleostei</taxon>
        <taxon>Ostariophysi</taxon>
        <taxon>Gymnotiformes</taxon>
        <taxon>Gymnotoidei</taxon>
        <taxon>Gymnotidae</taxon>
        <taxon>Electrophorus</taxon>
    </lineage>
</organism>
<accession>A0AAD8ZLI9</accession>
<comment type="similarity">
    <text evidence="1">Belongs to the PSMG1 family.</text>
</comment>
<comment type="caution">
    <text evidence="4">The sequence shown here is derived from an EMBL/GenBank/DDBJ whole genome shotgun (WGS) entry which is preliminary data.</text>
</comment>
<reference evidence="4" key="1">
    <citation type="submission" date="2023-03" db="EMBL/GenBank/DDBJ databases">
        <title>Electrophorus voltai genome.</title>
        <authorList>
            <person name="Bian C."/>
        </authorList>
    </citation>
    <scope>NUCLEOTIDE SEQUENCE</scope>
    <source>
        <strain evidence="4">CB-2022</strain>
        <tissue evidence="4">Muscle</tissue>
    </source>
</reference>
<dbReference type="EMBL" id="JAROKS010000010">
    <property type="protein sequence ID" value="KAK1800411.1"/>
    <property type="molecule type" value="Genomic_DNA"/>
</dbReference>
<evidence type="ECO:0000256" key="1">
    <source>
        <dbReference type="ARBA" id="ARBA00005261"/>
    </source>
</evidence>
<dbReference type="AlphaFoldDB" id="A0AAD8ZLI9"/>
<dbReference type="PANTHER" id="PTHR15069">
    <property type="entry name" value="PROTEASOME ASSEMBLY CHAPERONE 1"/>
    <property type="match status" value="1"/>
</dbReference>
<evidence type="ECO:0000313" key="5">
    <source>
        <dbReference type="Proteomes" id="UP001239994"/>
    </source>
</evidence>
<keyword evidence="5" id="KW-1185">Reference proteome</keyword>
<name>A0AAD8ZLI9_9TELE</name>
<proteinExistence type="inferred from homology"/>
<keyword evidence="3" id="KW-0143">Chaperone</keyword>
<dbReference type="GO" id="GO:0080129">
    <property type="term" value="P:proteasome core complex assembly"/>
    <property type="evidence" value="ECO:0007669"/>
    <property type="project" value="TreeGrafter"/>
</dbReference>
<dbReference type="Proteomes" id="UP001239994">
    <property type="component" value="Unassembled WGS sequence"/>
</dbReference>
<dbReference type="GO" id="GO:0005783">
    <property type="term" value="C:endoplasmic reticulum"/>
    <property type="evidence" value="ECO:0007669"/>
    <property type="project" value="InterPro"/>
</dbReference>
<dbReference type="InterPro" id="IPR016565">
    <property type="entry name" value="Proteasome_assmbl_chp_1"/>
</dbReference>
<evidence type="ECO:0000313" key="4">
    <source>
        <dbReference type="EMBL" id="KAK1800411.1"/>
    </source>
</evidence>